<feature type="compositionally biased region" description="Basic and acidic residues" evidence="6">
    <location>
        <begin position="333"/>
        <end position="345"/>
    </location>
</feature>
<proteinExistence type="inferred from homology"/>
<evidence type="ECO:0000256" key="1">
    <source>
        <dbReference type="ARBA" id="ARBA00004453"/>
    </source>
</evidence>
<gene>
    <name evidence="7" type="primary">rdgC</name>
    <name evidence="7" type="ORF">GCM10009090_16180</name>
</gene>
<keyword evidence="4" id="KW-0963">Cytoplasm</keyword>
<comment type="similarity">
    <text evidence="2">Belongs to the RdgC family.</text>
</comment>
<keyword evidence="8" id="KW-1185">Reference proteome</keyword>
<sequence length="345" mass="37822">MFRNLTIYRFPSTWGALLPTDVAATFSEGLAAFLADFRLRPVGPLELTSRGFIPPLGRDSEALVHSIGEAAWVALGGEEKILPPSVVAEMLERKLDAIEETEGRRPGGRARQRLKQDLVAELLPRAFVQPTRADAFVDFANSLIIVDTASRKVADAVISELRSAVGTFPALALNAETAPRGVLTNWLAGEALPAGLCLGEECELKDPADGGAVVRCQNLELRCEEIDRHLESGKQCTKLALSFNDHVSFVVGEDLVVRKLKFLDAALDTLNFDDVDSRVAELDALFALQIGELRELWPVLETSFRLSRPDAAEPAPPHHERATKVYQPSTDPNQRDMLKKEHGRG</sequence>
<evidence type="ECO:0000256" key="4">
    <source>
        <dbReference type="ARBA" id="ARBA00022490"/>
    </source>
</evidence>
<dbReference type="PANTHER" id="PTHR38103:SF1">
    <property type="entry name" value="RECOMBINATION-ASSOCIATED PROTEIN RDGC"/>
    <property type="match status" value="1"/>
</dbReference>
<evidence type="ECO:0000256" key="5">
    <source>
        <dbReference type="ARBA" id="ARBA00023172"/>
    </source>
</evidence>
<dbReference type="NCBIfam" id="NF001464">
    <property type="entry name" value="PRK00321.1-5"/>
    <property type="match status" value="1"/>
</dbReference>
<accession>A0A919F7X1</accession>
<dbReference type="Pfam" id="PF04381">
    <property type="entry name" value="RdgC"/>
    <property type="match status" value="1"/>
</dbReference>
<reference evidence="7" key="2">
    <citation type="submission" date="2020-09" db="EMBL/GenBank/DDBJ databases">
        <authorList>
            <person name="Sun Q."/>
            <person name="Ohkuma M."/>
        </authorList>
    </citation>
    <scope>NUCLEOTIDE SEQUENCE</scope>
    <source>
        <strain evidence="7">JCM 13306</strain>
    </source>
</reference>
<dbReference type="GO" id="GO:0000018">
    <property type="term" value="P:regulation of DNA recombination"/>
    <property type="evidence" value="ECO:0007669"/>
    <property type="project" value="TreeGrafter"/>
</dbReference>
<evidence type="ECO:0000313" key="8">
    <source>
        <dbReference type="Proteomes" id="UP000623958"/>
    </source>
</evidence>
<evidence type="ECO:0000256" key="6">
    <source>
        <dbReference type="SAM" id="MobiDB-lite"/>
    </source>
</evidence>
<reference evidence="7" key="1">
    <citation type="journal article" date="2014" name="Int. J. Syst. Evol. Microbiol.">
        <title>Complete genome sequence of Corynebacterium casei LMG S-19264T (=DSM 44701T), isolated from a smear-ripened cheese.</title>
        <authorList>
            <consortium name="US DOE Joint Genome Institute (JGI-PGF)"/>
            <person name="Walter F."/>
            <person name="Albersmeier A."/>
            <person name="Kalinowski J."/>
            <person name="Ruckert C."/>
        </authorList>
    </citation>
    <scope>NUCLEOTIDE SEQUENCE</scope>
    <source>
        <strain evidence="7">JCM 13306</strain>
    </source>
</reference>
<name>A0A919F7X1_9XANT</name>
<comment type="subcellular location">
    <subcellularLocation>
        <location evidence="1">Cytoplasm</location>
        <location evidence="1">Nucleoid</location>
    </subcellularLocation>
</comment>
<evidence type="ECO:0000313" key="7">
    <source>
        <dbReference type="EMBL" id="GHH52422.1"/>
    </source>
</evidence>
<feature type="compositionally biased region" description="Basic and acidic residues" evidence="6">
    <location>
        <begin position="308"/>
        <end position="323"/>
    </location>
</feature>
<dbReference type="InterPro" id="IPR007476">
    <property type="entry name" value="RdgC"/>
</dbReference>
<feature type="region of interest" description="Disordered" evidence="6">
    <location>
        <begin position="308"/>
        <end position="345"/>
    </location>
</feature>
<dbReference type="GO" id="GO:0003690">
    <property type="term" value="F:double-stranded DNA binding"/>
    <property type="evidence" value="ECO:0007669"/>
    <property type="project" value="TreeGrafter"/>
</dbReference>
<evidence type="ECO:0000256" key="3">
    <source>
        <dbReference type="ARBA" id="ARBA00022296"/>
    </source>
</evidence>
<dbReference type="PANTHER" id="PTHR38103">
    <property type="entry name" value="RECOMBINATION-ASSOCIATED PROTEIN RDGC"/>
    <property type="match status" value="1"/>
</dbReference>
<keyword evidence="5" id="KW-0233">DNA recombination</keyword>
<comment type="caution">
    <text evidence="7">The sequence shown here is derived from an EMBL/GenBank/DDBJ whole genome shotgun (WGS) entry which is preliminary data.</text>
</comment>
<dbReference type="GO" id="GO:0043590">
    <property type="term" value="C:bacterial nucleoid"/>
    <property type="evidence" value="ECO:0007669"/>
    <property type="project" value="TreeGrafter"/>
</dbReference>
<dbReference type="EMBL" id="BNBA01000010">
    <property type="protein sequence ID" value="GHH52422.1"/>
    <property type="molecule type" value="Genomic_DNA"/>
</dbReference>
<protein>
    <recommendedName>
        <fullName evidence="3">Recombination-associated protein RdgC</fullName>
    </recommendedName>
</protein>
<dbReference type="Proteomes" id="UP000623958">
    <property type="component" value="Unassembled WGS sequence"/>
</dbReference>
<organism evidence="7 8">
    <name type="scientific">Xanthomonas boreopolis</name>
    <dbReference type="NCBI Taxonomy" id="86183"/>
    <lineage>
        <taxon>Bacteria</taxon>
        <taxon>Pseudomonadati</taxon>
        <taxon>Pseudomonadota</taxon>
        <taxon>Gammaproteobacteria</taxon>
        <taxon>Lysobacterales</taxon>
        <taxon>Lysobacteraceae</taxon>
        <taxon>Xanthomonas</taxon>
    </lineage>
</organism>
<dbReference type="AlphaFoldDB" id="A0A919F7X1"/>
<evidence type="ECO:0000256" key="2">
    <source>
        <dbReference type="ARBA" id="ARBA00008657"/>
    </source>
</evidence>
<dbReference type="GO" id="GO:0006310">
    <property type="term" value="P:DNA recombination"/>
    <property type="evidence" value="ECO:0007669"/>
    <property type="project" value="UniProtKB-KW"/>
</dbReference>